<keyword evidence="1" id="KW-0802">TPR repeat</keyword>
<evidence type="ECO:0000313" key="2">
    <source>
        <dbReference type="EMBL" id="PWJ91243.1"/>
    </source>
</evidence>
<dbReference type="Gene3D" id="1.25.40.10">
    <property type="entry name" value="Tetratricopeptide repeat domain"/>
    <property type="match status" value="2"/>
</dbReference>
<feature type="repeat" description="TPR" evidence="1">
    <location>
        <begin position="170"/>
        <end position="203"/>
    </location>
</feature>
<dbReference type="AlphaFoldDB" id="A0AA45C698"/>
<keyword evidence="3" id="KW-1185">Reference proteome</keyword>
<dbReference type="PROSITE" id="PS50293">
    <property type="entry name" value="TPR_REGION"/>
    <property type="match status" value="1"/>
</dbReference>
<dbReference type="PROSITE" id="PS50005">
    <property type="entry name" value="TPR"/>
    <property type="match status" value="3"/>
</dbReference>
<accession>A0AA45C698</accession>
<evidence type="ECO:0000313" key="3">
    <source>
        <dbReference type="Proteomes" id="UP000245921"/>
    </source>
</evidence>
<organism evidence="2 3">
    <name type="scientific">Oceanotoga teriensis</name>
    <dbReference type="NCBI Taxonomy" id="515440"/>
    <lineage>
        <taxon>Bacteria</taxon>
        <taxon>Thermotogati</taxon>
        <taxon>Thermotogota</taxon>
        <taxon>Thermotogae</taxon>
        <taxon>Petrotogales</taxon>
        <taxon>Petrotogaceae</taxon>
        <taxon>Oceanotoga</taxon>
    </lineage>
</organism>
<dbReference type="EMBL" id="QGGI01000011">
    <property type="protein sequence ID" value="PWJ91243.1"/>
    <property type="molecule type" value="Genomic_DNA"/>
</dbReference>
<dbReference type="Proteomes" id="UP000245921">
    <property type="component" value="Unassembled WGS sequence"/>
</dbReference>
<evidence type="ECO:0000256" key="1">
    <source>
        <dbReference type="PROSITE-ProRule" id="PRU00339"/>
    </source>
</evidence>
<proteinExistence type="predicted"/>
<comment type="caution">
    <text evidence="2">The sequence shown here is derived from an EMBL/GenBank/DDBJ whole genome shotgun (WGS) entry which is preliminary data.</text>
</comment>
<protein>
    <submittedName>
        <fullName evidence="2">Tetratricopeptide repeat protein</fullName>
    </submittedName>
</protein>
<gene>
    <name evidence="2" type="ORF">C7380_11151</name>
</gene>
<dbReference type="Pfam" id="PF13181">
    <property type="entry name" value="TPR_8"/>
    <property type="match status" value="1"/>
</dbReference>
<dbReference type="GO" id="GO:0006493">
    <property type="term" value="P:protein O-linked glycosylation"/>
    <property type="evidence" value="ECO:0007669"/>
    <property type="project" value="InterPro"/>
</dbReference>
<reference evidence="2 3" key="1">
    <citation type="submission" date="2018-05" db="EMBL/GenBank/DDBJ databases">
        <title>Genomic Encyclopedia of Type Strains, Phase IV (KMG-IV): sequencing the most valuable type-strain genomes for metagenomic binning, comparative biology and taxonomic classification.</title>
        <authorList>
            <person name="Goeker M."/>
        </authorList>
    </citation>
    <scope>NUCLEOTIDE SEQUENCE [LARGE SCALE GENOMIC DNA]</scope>
    <source>
        <strain evidence="2 3">DSM 24906</strain>
    </source>
</reference>
<name>A0AA45C698_9BACT</name>
<dbReference type="InterPro" id="IPR019734">
    <property type="entry name" value="TPR_rpt"/>
</dbReference>
<feature type="repeat" description="TPR" evidence="1">
    <location>
        <begin position="136"/>
        <end position="169"/>
    </location>
</feature>
<dbReference type="SMART" id="SM00028">
    <property type="entry name" value="TPR"/>
    <property type="match status" value="5"/>
</dbReference>
<dbReference type="PANTHER" id="PTHR44366:SF1">
    <property type="entry name" value="UDP-N-ACETYLGLUCOSAMINE--PEPTIDE N-ACETYLGLUCOSAMINYLTRANSFERASE 110 KDA SUBUNIT"/>
    <property type="match status" value="1"/>
</dbReference>
<dbReference type="GO" id="GO:0097363">
    <property type="term" value="F:protein O-acetylglucosaminyltransferase activity"/>
    <property type="evidence" value="ECO:0007669"/>
    <property type="project" value="TreeGrafter"/>
</dbReference>
<dbReference type="RefSeq" id="WP_109605066.1">
    <property type="nucleotide sequence ID" value="NZ_QGGI01000011.1"/>
</dbReference>
<feature type="repeat" description="TPR" evidence="1">
    <location>
        <begin position="204"/>
        <end position="237"/>
    </location>
</feature>
<dbReference type="InterPro" id="IPR037919">
    <property type="entry name" value="OGT"/>
</dbReference>
<sequence length="590" mass="69798">MKKIKYAIVYLNIEPNYAKLHNLPVKLPILAEDFYKAKNENKIPLDIIIRGLEAQINVKKDEYYSSYLVYHYYEMFKQLMNKEDFELAYKYLLKAKEILHDYRFHFYSGLYYAKLGNEEIAELELKQSISEKKDFAYGYFELGNLMYFRKIYDEAVDYYIKAIESDKEFSLAYLKIGDIFAENGRYEQAIENYFKVIKLDSQFIPVYQRLGVIYNQLERYKDAYLIHKKALEIDRNNYEIYYNNSYSLSKLGRHLDAIKNLEKALTIKETDFILHELSLEYKNIGEFIKAINAEEKALKLSSDENKNLIYLTLLKLYTIIEDEENVIKNYNKLKNTDLQIPSKSLLMFFYLSKGDIENTEKILSKLNKEGLFLSLPLRLDKIDTYLEKLESYTDLAVEKALLESFDDDGMIDAKILSEKLSENGLKGEYIGWLKEPLDKTSKLKPLGLKVIINALYLSGFNYGLSERVESTLSKYLWKDNYGLAFSKVLLRYYQNRVFGEQSNLENFIEEIIEEIKDLNYKFSKIISEYETYILDFDSILESNMKTFEDALYIFLSAMRFDLSIEEIENQKFKNEEVKDLIMFVAKLNRL</sequence>
<dbReference type="PANTHER" id="PTHR44366">
    <property type="entry name" value="UDP-N-ACETYLGLUCOSAMINE--PEPTIDE N-ACETYLGLUCOSAMINYLTRANSFERASE 110 KDA SUBUNIT"/>
    <property type="match status" value="1"/>
</dbReference>
<dbReference type="InterPro" id="IPR011990">
    <property type="entry name" value="TPR-like_helical_dom_sf"/>
</dbReference>
<dbReference type="Pfam" id="PF13414">
    <property type="entry name" value="TPR_11"/>
    <property type="match status" value="1"/>
</dbReference>
<dbReference type="SUPFAM" id="SSF48452">
    <property type="entry name" value="TPR-like"/>
    <property type="match status" value="2"/>
</dbReference>